<gene>
    <name evidence="6" type="ORF">CLG96_09060</name>
</gene>
<dbReference type="Pfam" id="PF13426">
    <property type="entry name" value="PAS_9"/>
    <property type="match status" value="1"/>
</dbReference>
<name>A0A2T5FYF4_9SPHN</name>
<dbReference type="AlphaFoldDB" id="A0A2T5FYF4"/>
<dbReference type="SMART" id="SM00091">
    <property type="entry name" value="PAS"/>
    <property type="match status" value="3"/>
</dbReference>
<dbReference type="NCBIfam" id="TIGR00229">
    <property type="entry name" value="sensory_box"/>
    <property type="match status" value="2"/>
</dbReference>
<feature type="domain" description="PAC" evidence="3">
    <location>
        <begin position="262"/>
        <end position="314"/>
    </location>
</feature>
<dbReference type="Pfam" id="PF08447">
    <property type="entry name" value="PAS_3"/>
    <property type="match status" value="2"/>
</dbReference>
<dbReference type="PROSITE" id="PS50112">
    <property type="entry name" value="PAS"/>
    <property type="match status" value="1"/>
</dbReference>
<feature type="domain" description="GGDEF" evidence="5">
    <location>
        <begin position="472"/>
        <end position="605"/>
    </location>
</feature>
<evidence type="ECO:0000259" key="5">
    <source>
        <dbReference type="PROSITE" id="PS50887"/>
    </source>
</evidence>
<dbReference type="Gene3D" id="3.30.450.20">
    <property type="entry name" value="PAS domain"/>
    <property type="match status" value="3"/>
</dbReference>
<comment type="caution">
    <text evidence="6">The sequence shown here is derived from an EMBL/GenBank/DDBJ whole genome shotgun (WGS) entry which is preliminary data.</text>
</comment>
<dbReference type="Pfam" id="PF00990">
    <property type="entry name" value="GGDEF"/>
    <property type="match status" value="1"/>
</dbReference>
<dbReference type="InterPro" id="IPR000700">
    <property type="entry name" value="PAS-assoc_C"/>
</dbReference>
<feature type="region of interest" description="Disordered" evidence="1">
    <location>
        <begin position="1"/>
        <end position="55"/>
    </location>
</feature>
<dbReference type="Gene3D" id="3.20.20.450">
    <property type="entry name" value="EAL domain"/>
    <property type="match status" value="1"/>
</dbReference>
<dbReference type="InterPro" id="IPR035919">
    <property type="entry name" value="EAL_sf"/>
</dbReference>
<dbReference type="InterPro" id="IPR043128">
    <property type="entry name" value="Rev_trsase/Diguanyl_cyclase"/>
</dbReference>
<evidence type="ECO:0000313" key="7">
    <source>
        <dbReference type="Proteomes" id="UP000244162"/>
    </source>
</evidence>
<dbReference type="InterPro" id="IPR013655">
    <property type="entry name" value="PAS_fold_3"/>
</dbReference>
<dbReference type="SUPFAM" id="SSF55073">
    <property type="entry name" value="Nucleotide cyclase"/>
    <property type="match status" value="1"/>
</dbReference>
<keyword evidence="7" id="KW-1185">Reference proteome</keyword>
<dbReference type="SUPFAM" id="SSF55785">
    <property type="entry name" value="PYP-like sensor domain (PAS domain)"/>
    <property type="match status" value="3"/>
</dbReference>
<dbReference type="NCBIfam" id="TIGR00254">
    <property type="entry name" value="GGDEF"/>
    <property type="match status" value="1"/>
</dbReference>
<dbReference type="FunFam" id="3.30.450.20:FF:000099">
    <property type="entry name" value="Sensory box sensor histidine kinase"/>
    <property type="match status" value="1"/>
</dbReference>
<dbReference type="InterPro" id="IPR000014">
    <property type="entry name" value="PAS"/>
</dbReference>
<dbReference type="PANTHER" id="PTHR44757">
    <property type="entry name" value="DIGUANYLATE CYCLASE DGCP"/>
    <property type="match status" value="1"/>
</dbReference>
<dbReference type="Proteomes" id="UP000244162">
    <property type="component" value="Unassembled WGS sequence"/>
</dbReference>
<feature type="domain" description="EAL" evidence="4">
    <location>
        <begin position="614"/>
        <end position="869"/>
    </location>
</feature>
<feature type="domain" description="PAC" evidence="3">
    <location>
        <begin position="388"/>
        <end position="440"/>
    </location>
</feature>
<dbReference type="InterPro" id="IPR000160">
    <property type="entry name" value="GGDEF_dom"/>
</dbReference>
<dbReference type="InterPro" id="IPR001610">
    <property type="entry name" value="PAC"/>
</dbReference>
<reference evidence="6 7" key="1">
    <citation type="submission" date="2017-09" db="EMBL/GenBank/DDBJ databases">
        <title>Sphingomonas panjinensis sp.nov., isolated from oil-contaminated soil.</title>
        <authorList>
            <person name="Wang L."/>
            <person name="Chen L."/>
        </authorList>
    </citation>
    <scope>NUCLEOTIDE SEQUENCE [LARGE SCALE GENOMIC DNA]</scope>
    <source>
        <strain evidence="6 7">FW-11</strain>
    </source>
</reference>
<dbReference type="FunFam" id="3.30.70.270:FF:000001">
    <property type="entry name" value="Diguanylate cyclase domain protein"/>
    <property type="match status" value="1"/>
</dbReference>
<accession>A0A2T5FYF4</accession>
<organism evidence="6 7">
    <name type="scientific">Sphingomonas oleivorans</name>
    <dbReference type="NCBI Taxonomy" id="1735121"/>
    <lineage>
        <taxon>Bacteria</taxon>
        <taxon>Pseudomonadati</taxon>
        <taxon>Pseudomonadota</taxon>
        <taxon>Alphaproteobacteria</taxon>
        <taxon>Sphingomonadales</taxon>
        <taxon>Sphingomonadaceae</taxon>
        <taxon>Sphingomonas</taxon>
    </lineage>
</organism>
<evidence type="ECO:0000259" key="2">
    <source>
        <dbReference type="PROSITE" id="PS50112"/>
    </source>
</evidence>
<dbReference type="SMART" id="SM00267">
    <property type="entry name" value="GGDEF"/>
    <property type="match status" value="1"/>
</dbReference>
<evidence type="ECO:0000313" key="6">
    <source>
        <dbReference type="EMBL" id="PTQ11569.1"/>
    </source>
</evidence>
<dbReference type="Gene3D" id="3.30.70.270">
    <property type="match status" value="1"/>
</dbReference>
<dbReference type="PROSITE" id="PS50113">
    <property type="entry name" value="PAC"/>
    <property type="match status" value="2"/>
</dbReference>
<protein>
    <submittedName>
        <fullName evidence="6">GGDEF domain-containing protein</fullName>
    </submittedName>
</protein>
<dbReference type="SMART" id="SM00052">
    <property type="entry name" value="EAL"/>
    <property type="match status" value="1"/>
</dbReference>
<dbReference type="SMART" id="SM00086">
    <property type="entry name" value="PAC"/>
    <property type="match status" value="2"/>
</dbReference>
<dbReference type="PANTHER" id="PTHR44757:SF2">
    <property type="entry name" value="BIOFILM ARCHITECTURE MAINTENANCE PROTEIN MBAA"/>
    <property type="match status" value="1"/>
</dbReference>
<dbReference type="Pfam" id="PF00563">
    <property type="entry name" value="EAL"/>
    <property type="match status" value="1"/>
</dbReference>
<dbReference type="OrthoDB" id="9814202at2"/>
<dbReference type="PROSITE" id="PS50883">
    <property type="entry name" value="EAL"/>
    <property type="match status" value="1"/>
</dbReference>
<evidence type="ECO:0000259" key="4">
    <source>
        <dbReference type="PROSITE" id="PS50883"/>
    </source>
</evidence>
<dbReference type="CDD" id="cd01948">
    <property type="entry name" value="EAL"/>
    <property type="match status" value="1"/>
</dbReference>
<dbReference type="CDD" id="cd01949">
    <property type="entry name" value="GGDEF"/>
    <property type="match status" value="1"/>
</dbReference>
<dbReference type="GO" id="GO:0003824">
    <property type="term" value="F:catalytic activity"/>
    <property type="evidence" value="ECO:0007669"/>
    <property type="project" value="UniProtKB-ARBA"/>
</dbReference>
<dbReference type="InterPro" id="IPR052155">
    <property type="entry name" value="Biofilm_reg_signaling"/>
</dbReference>
<dbReference type="PROSITE" id="PS50887">
    <property type="entry name" value="GGDEF"/>
    <property type="match status" value="1"/>
</dbReference>
<dbReference type="EMBL" id="NWBU01000007">
    <property type="protein sequence ID" value="PTQ11569.1"/>
    <property type="molecule type" value="Genomic_DNA"/>
</dbReference>
<evidence type="ECO:0000259" key="3">
    <source>
        <dbReference type="PROSITE" id="PS50113"/>
    </source>
</evidence>
<dbReference type="InterPro" id="IPR001633">
    <property type="entry name" value="EAL_dom"/>
</dbReference>
<evidence type="ECO:0000256" key="1">
    <source>
        <dbReference type="SAM" id="MobiDB-lite"/>
    </source>
</evidence>
<feature type="compositionally biased region" description="Basic and acidic residues" evidence="1">
    <location>
        <begin position="8"/>
        <end position="20"/>
    </location>
</feature>
<dbReference type="InterPro" id="IPR029787">
    <property type="entry name" value="Nucleotide_cyclase"/>
</dbReference>
<feature type="domain" description="PAS" evidence="2">
    <location>
        <begin position="315"/>
        <end position="385"/>
    </location>
</feature>
<proteinExistence type="predicted"/>
<sequence length="890" mass="98105">MPGPSVKFFEDGGRDRKSARADVNGTKMDDSWSSQRRVDHGPRIETTPSRTIDPHGSTMVELMTALSMPAYLTDADGWITSYNEHAAALWGQHPAPGSTRWCGAARMMRPDGSVLPAEAGPTAQALLSGQNAAGVQCVAERPDGTRIPFLAFATPLFNDAGAISGAITAMVDLGAGGGDPAALIADERYRLVMRATNDCIWDWDLVSDRITWNEALETQLGHATQGGVTSADWWKEHIHPADEARVIQDIFAAISHGDSGRWSAEYRFRRGDGSYAEILDCGYVIVDENGCATRMVGAMMDLTDRNEAERSLRESEERYRYTIELSLQIPWSANAEGVVTEIGPRWQALTGALLSDVVGRHSLPLVHPDDRPRLDRAWGECVATGRPLDNEYRLRLYDGSYRWFRSRAAARRDEAGDIVRWYGTIEDIHDRRIAENNVRWTAHHDGLTSLPNRTAFQEQLEQAIAQAASRGTRIGLLLLDIDHFKLVNDQLGHDAGDALLRAFADRLRANLPEADLIARLGGDEFAVVLRDIRSTDDLCRVMELLTANRDGPFLYGGQARHCHASIGGATYPEHGRNADELLKSADIALYEAKSTGRQKYCLFESGMRVLLQRRASILSQARRALDDDRVRPFYQPKIDLASGRVAGLEALLRWYHPRLGLQLPGLIASAFEDHELSLALGSRMLEQVTADMRRMLDRGIDFGHVALNATAAELENGDYPDRVLQRLAALDIPPHRLEIEVTETVFLGRGADGVGRALCALSAAGIRLALDDFGTGYASLSHLKQFPIDVIKIDRSFTGALSDNAQDAAIVRAIIGLGKGFRMTTVAEGIETRWQAENLRELGCDMGQGYFFSKPLPYDVLAGFLREHSASCQRKDRDAALAEEEPTPSA</sequence>
<dbReference type="InterPro" id="IPR035965">
    <property type="entry name" value="PAS-like_dom_sf"/>
</dbReference>
<dbReference type="CDD" id="cd00130">
    <property type="entry name" value="PAS"/>
    <property type="match status" value="2"/>
</dbReference>
<dbReference type="SUPFAM" id="SSF141868">
    <property type="entry name" value="EAL domain-like"/>
    <property type="match status" value="1"/>
</dbReference>